<name>A0A443SK84_9ACAR</name>
<feature type="coiled-coil region" evidence="1">
    <location>
        <begin position="491"/>
        <end position="518"/>
    </location>
</feature>
<dbReference type="PANTHER" id="PTHR31650:SF1">
    <property type="entry name" value="WAX ESTER SYNTHASE_DIACYLGLYCEROL ACYLTRANSFERASE 4-RELATED"/>
    <property type="match status" value="1"/>
</dbReference>
<keyword evidence="4" id="KW-0808">Transferase</keyword>
<comment type="caution">
    <text evidence="4">The sequence shown here is derived from an EMBL/GenBank/DDBJ whole genome shotgun (WGS) entry which is preliminary data.</text>
</comment>
<evidence type="ECO:0000313" key="4">
    <source>
        <dbReference type="EMBL" id="RWS27944.1"/>
    </source>
</evidence>
<proteinExistence type="predicted"/>
<keyword evidence="2" id="KW-0472">Membrane</keyword>
<keyword evidence="5" id="KW-1185">Reference proteome</keyword>
<dbReference type="GO" id="GO:0019432">
    <property type="term" value="P:triglyceride biosynthetic process"/>
    <property type="evidence" value="ECO:0007669"/>
    <property type="project" value="TreeGrafter"/>
</dbReference>
<evidence type="ECO:0000256" key="1">
    <source>
        <dbReference type="SAM" id="Coils"/>
    </source>
</evidence>
<evidence type="ECO:0000313" key="5">
    <source>
        <dbReference type="Proteomes" id="UP000288716"/>
    </source>
</evidence>
<keyword evidence="2" id="KW-0812">Transmembrane</keyword>
<gene>
    <name evidence="4" type="ORF">B4U80_00309</name>
</gene>
<organism evidence="4 5">
    <name type="scientific">Leptotrombidium deliense</name>
    <dbReference type="NCBI Taxonomy" id="299467"/>
    <lineage>
        <taxon>Eukaryota</taxon>
        <taxon>Metazoa</taxon>
        <taxon>Ecdysozoa</taxon>
        <taxon>Arthropoda</taxon>
        <taxon>Chelicerata</taxon>
        <taxon>Arachnida</taxon>
        <taxon>Acari</taxon>
        <taxon>Acariformes</taxon>
        <taxon>Trombidiformes</taxon>
        <taxon>Prostigmata</taxon>
        <taxon>Anystina</taxon>
        <taxon>Parasitengona</taxon>
        <taxon>Trombiculoidea</taxon>
        <taxon>Trombiculidae</taxon>
        <taxon>Leptotrombidium</taxon>
    </lineage>
</organism>
<dbReference type="InterPro" id="IPR009721">
    <property type="entry name" value="O-acyltransferase_WSD1_C"/>
</dbReference>
<keyword evidence="2" id="KW-1133">Transmembrane helix</keyword>
<dbReference type="STRING" id="299467.A0A443SK84"/>
<reference evidence="4 5" key="1">
    <citation type="journal article" date="2018" name="Gigascience">
        <title>Genomes of trombidid mites reveal novel predicted allergens and laterally-transferred genes associated with secondary metabolism.</title>
        <authorList>
            <person name="Dong X."/>
            <person name="Chaisiri K."/>
            <person name="Xia D."/>
            <person name="Armstrong S.D."/>
            <person name="Fang Y."/>
            <person name="Donnelly M.J."/>
            <person name="Kadowaki T."/>
            <person name="McGarry J.W."/>
            <person name="Darby A.C."/>
            <person name="Makepeace B.L."/>
        </authorList>
    </citation>
    <scope>NUCLEOTIDE SEQUENCE [LARGE SCALE GENOMIC DNA]</scope>
    <source>
        <strain evidence="4">UoL-UT</strain>
    </source>
</reference>
<dbReference type="VEuPathDB" id="VectorBase:LDEU004097"/>
<dbReference type="GO" id="GO:0005886">
    <property type="term" value="C:plasma membrane"/>
    <property type="evidence" value="ECO:0007669"/>
    <property type="project" value="TreeGrafter"/>
</dbReference>
<evidence type="ECO:0000259" key="3">
    <source>
        <dbReference type="Pfam" id="PF06974"/>
    </source>
</evidence>
<protein>
    <submittedName>
        <fullName evidence="4">Putative diacylglycerol O-acyltransferase-like protein</fullName>
    </submittedName>
</protein>
<dbReference type="Proteomes" id="UP000288716">
    <property type="component" value="Unassembled WGS sequence"/>
</dbReference>
<accession>A0A443SK84</accession>
<feature type="domain" description="O-acyltransferase WSD1 C-terminal" evidence="3">
    <location>
        <begin position="287"/>
        <end position="424"/>
    </location>
</feature>
<dbReference type="Pfam" id="PF06974">
    <property type="entry name" value="WS_DGAT_C"/>
    <property type="match status" value="1"/>
</dbReference>
<feature type="transmembrane region" description="Helical" evidence="2">
    <location>
        <begin position="132"/>
        <end position="155"/>
    </location>
</feature>
<feature type="non-terminal residue" evidence="4">
    <location>
        <position position="538"/>
    </location>
</feature>
<dbReference type="AlphaFoldDB" id="A0A443SK84"/>
<dbReference type="PANTHER" id="PTHR31650">
    <property type="entry name" value="O-ACYLTRANSFERASE (WSD1-LIKE) FAMILY PROTEIN"/>
    <property type="match status" value="1"/>
</dbReference>
<dbReference type="EMBL" id="NCKV01001663">
    <property type="protein sequence ID" value="RWS27944.1"/>
    <property type="molecule type" value="Genomic_DNA"/>
</dbReference>
<sequence>MYRCDQNYSLSRAPFWERLSFEQFAIEKQIIEESCVNSKQDLKAKLLQLMPISFPLETPQWEIRWCNATYLNQIILILRVHQSIIDGTGLTKILVEQLADQAPPTTTTFIKTSQGTTSTTGYFKPRFGGLNFAVNLCRAVIVGPLTFVLWLYWAFSRRKRNFLKSDSYFSKYDKAGEIHVNSSISVCNSNNKSKRNENSDGEQQSARNRLKSIYWTSIDLPKVQRIKQITRSCLNDVILSAISGSIRKYLIAKCEIANPPDLGVSIPVDIQNINEYDSHEIGVNYVMLTSPLPTNTEGVIPRLWEIRHLMEELKTSADPAVMFGVHYFLHSLLPTSISRCFINLIHRNSSVCLSNLQGPEQQLTIGSHRLRKIHYWMSPPPNIPVLFNVITYNHKIHISVSTTSQIITCGKSLTKYFKDQIDQLAYLLSRRRVPGEVRHRKRAAEHIAIDKPLSEANVNNAVSAATPSAQVDLSVKLTAVQQELFKLTEELDAYPEQRKEISARLDELKEEFSILMKEIRRRKSIAEYGLNNVMINID</sequence>
<keyword evidence="1" id="KW-0175">Coiled coil</keyword>
<dbReference type="OrthoDB" id="619536at2759"/>
<dbReference type="InterPro" id="IPR045034">
    <property type="entry name" value="O-acyltransferase_WSD1-like"/>
</dbReference>
<evidence type="ECO:0000256" key="2">
    <source>
        <dbReference type="SAM" id="Phobius"/>
    </source>
</evidence>
<keyword evidence="4" id="KW-0012">Acyltransferase</keyword>
<dbReference type="GO" id="GO:0008374">
    <property type="term" value="F:O-acyltransferase activity"/>
    <property type="evidence" value="ECO:0007669"/>
    <property type="project" value="InterPro"/>
</dbReference>